<dbReference type="SUPFAM" id="SSF52058">
    <property type="entry name" value="L domain-like"/>
    <property type="match status" value="1"/>
</dbReference>
<evidence type="ECO:0000256" key="2">
    <source>
        <dbReference type="ARBA" id="ARBA00009592"/>
    </source>
</evidence>
<dbReference type="GO" id="GO:0050832">
    <property type="term" value="P:defense response to fungus"/>
    <property type="evidence" value="ECO:0007669"/>
    <property type="project" value="UniProtKB-ARBA"/>
</dbReference>
<keyword evidence="3" id="KW-1003">Cell membrane</keyword>
<keyword evidence="7" id="KW-0677">Repeat</keyword>
<reference evidence="14" key="2">
    <citation type="submission" date="2019-01" db="UniProtKB">
        <authorList>
            <consortium name="EnsemblPlants"/>
        </authorList>
    </citation>
    <scope>IDENTIFICATION</scope>
    <source>
        <strain evidence="14">cv. Heinz 1706</strain>
    </source>
</reference>
<organism evidence="14">
    <name type="scientific">Solanum lycopersicum</name>
    <name type="common">Tomato</name>
    <name type="synonym">Lycopersicon esculentum</name>
    <dbReference type="NCBI Taxonomy" id="4081"/>
    <lineage>
        <taxon>Eukaryota</taxon>
        <taxon>Viridiplantae</taxon>
        <taxon>Streptophyta</taxon>
        <taxon>Embryophyta</taxon>
        <taxon>Tracheophyta</taxon>
        <taxon>Spermatophyta</taxon>
        <taxon>Magnoliopsida</taxon>
        <taxon>eudicotyledons</taxon>
        <taxon>Gunneridae</taxon>
        <taxon>Pentapetalae</taxon>
        <taxon>asterids</taxon>
        <taxon>lamiids</taxon>
        <taxon>Solanales</taxon>
        <taxon>Solanaceae</taxon>
        <taxon>Solanoideae</taxon>
        <taxon>Solaneae</taxon>
        <taxon>Solanum</taxon>
        <taxon>Solanum subgen. Lycopersicon</taxon>
    </lineage>
</organism>
<feature type="chain" id="PRO_5018779614" description="Leucine-rich repeat-containing N-terminal plant-type domain-containing protein" evidence="12">
    <location>
        <begin position="22"/>
        <end position="549"/>
    </location>
</feature>
<evidence type="ECO:0000256" key="6">
    <source>
        <dbReference type="ARBA" id="ARBA00022729"/>
    </source>
</evidence>
<dbReference type="EnsemblPlants" id="Solyc01g005775.1.1">
    <property type="protein sequence ID" value="Solyc01g005775.1.1"/>
    <property type="gene ID" value="Solyc01g005775.1"/>
</dbReference>
<dbReference type="Gramene" id="Solyc01g005775.1.1">
    <property type="protein sequence ID" value="Solyc01g005775.1.1"/>
    <property type="gene ID" value="Solyc01g005775.1"/>
</dbReference>
<evidence type="ECO:0000256" key="12">
    <source>
        <dbReference type="SAM" id="SignalP"/>
    </source>
</evidence>
<evidence type="ECO:0000259" key="13">
    <source>
        <dbReference type="Pfam" id="PF08263"/>
    </source>
</evidence>
<dbReference type="PANTHER" id="PTHR48061:SF10">
    <property type="entry name" value="LEUCINE-RICH REPEAT-CONTAINING N-TERMINAL PLANT-TYPE DOMAIN-CONTAINING PROTEIN"/>
    <property type="match status" value="1"/>
</dbReference>
<comment type="subcellular location">
    <subcellularLocation>
        <location evidence="1">Cell membrane</location>
        <topology evidence="1">Single-pass type I membrane protein</topology>
    </subcellularLocation>
</comment>
<keyword evidence="10" id="KW-0675">Receptor</keyword>
<evidence type="ECO:0000256" key="9">
    <source>
        <dbReference type="ARBA" id="ARBA00023136"/>
    </source>
</evidence>
<dbReference type="InParanoid" id="A0A3Q7E7J8"/>
<feature type="signal peptide" evidence="12">
    <location>
        <begin position="1"/>
        <end position="21"/>
    </location>
</feature>
<reference evidence="14" key="1">
    <citation type="journal article" date="2012" name="Nature">
        <title>The tomato genome sequence provides insights into fleshy fruit evolution.</title>
        <authorList>
            <consortium name="Tomato Genome Consortium"/>
        </authorList>
    </citation>
    <scope>NUCLEOTIDE SEQUENCE [LARGE SCALE GENOMIC DNA]</scope>
    <source>
        <strain evidence="14">cv. Heinz 1706</strain>
    </source>
</reference>
<dbReference type="Pfam" id="PF13855">
    <property type="entry name" value="LRR_8"/>
    <property type="match status" value="2"/>
</dbReference>
<dbReference type="InterPro" id="IPR032675">
    <property type="entry name" value="LRR_dom_sf"/>
</dbReference>
<dbReference type="STRING" id="4081.A0A3Q7E7J8"/>
<evidence type="ECO:0000256" key="11">
    <source>
        <dbReference type="ARBA" id="ARBA00023180"/>
    </source>
</evidence>
<dbReference type="Proteomes" id="UP000004994">
    <property type="component" value="Chromosome 1"/>
</dbReference>
<dbReference type="AlphaFoldDB" id="A0A3Q7E7J8"/>
<sequence length="549" mass="60987">MDCVKLIFFMLYPFLCQLALSSSSPHLCPKDEALALLQFKHMFTVNPNASDYCYDITDQENIQSYPRTLSWNNSIDCCSWNGVHCDETTGQVIELDLRCSQLQGKFHSNSSLFHLSNLKSLDLAYNNFSGSLISPKFGEFSGLAHLDLSHSSFTGLIPAEISHLSKLHILRIALNVLNLRSNNLEGTIPQCLGKMNICKLDLSNNSLSGTINTNFSIGNQLRVISLHGNKLTGKVPRSLINCKYLTLLDLGNNQLNDTFPNWFGDLPHLQIFSLRSNKFHGPIKSSGNTNLFAQLQILDLSSNGFSGNLPISLFGNLQAMKKIDESTTPHYVSDQYVGYYDYLTTITTKGQDYDSVQILDSNMIIDLSKNRFEGHIPGIIGDLVGLRTLNLSHNVLEGHIPTSLQNLSVLESLDLSSNKISGEIPKQLESLTFLEVLNLSHNHLVGCIPTGKQFDSFENSSYQGNDGLHGFPLSTHCGGDDRLGSSSHGLWLWTCYWTVRNIHNVVNSISSMVFEVGCEIGTQNYYENEKARGKILVCNNLQNSSLQSC</sequence>
<evidence type="ECO:0000313" key="14">
    <source>
        <dbReference type="EnsemblPlants" id="Solyc01g005775.1.1"/>
    </source>
</evidence>
<evidence type="ECO:0000256" key="4">
    <source>
        <dbReference type="ARBA" id="ARBA00022614"/>
    </source>
</evidence>
<evidence type="ECO:0000256" key="5">
    <source>
        <dbReference type="ARBA" id="ARBA00022692"/>
    </source>
</evidence>
<dbReference type="GO" id="GO:0005886">
    <property type="term" value="C:plasma membrane"/>
    <property type="evidence" value="ECO:0007669"/>
    <property type="project" value="UniProtKB-SubCell"/>
</dbReference>
<dbReference type="Pfam" id="PF00560">
    <property type="entry name" value="LRR_1"/>
    <property type="match status" value="6"/>
</dbReference>
<dbReference type="Gene3D" id="3.80.10.10">
    <property type="entry name" value="Ribonuclease Inhibitor"/>
    <property type="match status" value="2"/>
</dbReference>
<keyword evidence="6 12" id="KW-0732">Signal</keyword>
<dbReference type="OMA" id="GRNMIND"/>
<keyword evidence="11" id="KW-0325">Glycoprotein</keyword>
<evidence type="ECO:0000313" key="15">
    <source>
        <dbReference type="Proteomes" id="UP000004994"/>
    </source>
</evidence>
<evidence type="ECO:0000256" key="7">
    <source>
        <dbReference type="ARBA" id="ARBA00022737"/>
    </source>
</evidence>
<keyword evidence="4" id="KW-0433">Leucine-rich repeat</keyword>
<dbReference type="InterPro" id="IPR001611">
    <property type="entry name" value="Leu-rich_rpt"/>
</dbReference>
<accession>A0A3Q7E7J8</accession>
<keyword evidence="8" id="KW-1133">Transmembrane helix</keyword>
<evidence type="ECO:0000256" key="8">
    <source>
        <dbReference type="ARBA" id="ARBA00022989"/>
    </source>
</evidence>
<dbReference type="FunFam" id="3.80.10.10:FF:000213">
    <property type="entry name" value="Tyrosine-sulfated glycopeptide receptor 1"/>
    <property type="match status" value="1"/>
</dbReference>
<dbReference type="PRINTS" id="PR00019">
    <property type="entry name" value="LEURICHRPT"/>
</dbReference>
<feature type="domain" description="Leucine-rich repeat-containing N-terminal plant-type" evidence="13">
    <location>
        <begin position="66"/>
        <end position="86"/>
    </location>
</feature>
<proteinExistence type="inferred from homology"/>
<dbReference type="InterPro" id="IPR046956">
    <property type="entry name" value="RLP23-like"/>
</dbReference>
<evidence type="ECO:0000256" key="3">
    <source>
        <dbReference type="ARBA" id="ARBA00022475"/>
    </source>
</evidence>
<keyword evidence="5" id="KW-0812">Transmembrane</keyword>
<dbReference type="Pfam" id="PF08263">
    <property type="entry name" value="LRRNT_2"/>
    <property type="match status" value="2"/>
</dbReference>
<dbReference type="FunFam" id="3.80.10.10:FF:000041">
    <property type="entry name" value="LRR receptor-like serine/threonine-protein kinase ERECTA"/>
    <property type="match status" value="1"/>
</dbReference>
<comment type="similarity">
    <text evidence="2">Belongs to the RLP family.</text>
</comment>
<dbReference type="InterPro" id="IPR003591">
    <property type="entry name" value="Leu-rich_rpt_typical-subtyp"/>
</dbReference>
<evidence type="ECO:0000256" key="1">
    <source>
        <dbReference type="ARBA" id="ARBA00004251"/>
    </source>
</evidence>
<name>A0A3Q7E7J8_SOLLC</name>
<dbReference type="PANTHER" id="PTHR48061">
    <property type="entry name" value="LEUCINE-RICH REPEAT RECEPTOR PROTEIN KINASE EMS1-LIKE-RELATED"/>
    <property type="match status" value="1"/>
</dbReference>
<dbReference type="InterPro" id="IPR013210">
    <property type="entry name" value="LRR_N_plant-typ"/>
</dbReference>
<keyword evidence="9" id="KW-0472">Membrane</keyword>
<dbReference type="PROSITE" id="PS51450">
    <property type="entry name" value="LRR"/>
    <property type="match status" value="1"/>
</dbReference>
<protein>
    <recommendedName>
        <fullName evidence="13">Leucine-rich repeat-containing N-terminal plant-type domain-containing protein</fullName>
    </recommendedName>
</protein>
<keyword evidence="15" id="KW-1185">Reference proteome</keyword>
<dbReference type="SMART" id="SM00369">
    <property type="entry name" value="LRR_TYP"/>
    <property type="match status" value="4"/>
</dbReference>
<feature type="domain" description="Leucine-rich repeat-containing N-terminal plant-type" evidence="13">
    <location>
        <begin position="30"/>
        <end position="48"/>
    </location>
</feature>
<evidence type="ECO:0000256" key="10">
    <source>
        <dbReference type="ARBA" id="ARBA00023170"/>
    </source>
</evidence>